<evidence type="ECO:0000313" key="1">
    <source>
        <dbReference type="EMBL" id="OUD16312.1"/>
    </source>
</evidence>
<comment type="caution">
    <text evidence="1">The sequence shown here is derived from an EMBL/GenBank/DDBJ whole genome shotgun (WGS) entry which is preliminary data.</text>
</comment>
<dbReference type="EMBL" id="MSLT01000001">
    <property type="protein sequence ID" value="OUD16312.1"/>
    <property type="molecule type" value="Genomic_DNA"/>
</dbReference>
<sequence>MRRGGRRGLLIGVENYYKCWYIVCLNLLRNNDEKIVTLFCVYGTIFGIQSFTGRQRQQSLLRKKGGVSHCTPDGKFVCKDGKVSKSKKRCHNKS</sequence>
<protein>
    <submittedName>
        <fullName evidence="1">Uncharacterized protein</fullName>
    </submittedName>
</protein>
<proteinExistence type="predicted"/>
<dbReference type="Proteomes" id="UP000194798">
    <property type="component" value="Unassembled WGS sequence"/>
</dbReference>
<dbReference type="OrthoDB" id="7027094at2"/>
<organism evidence="1 2">
    <name type="scientific">Thioflexithrix psekupsensis</name>
    <dbReference type="NCBI Taxonomy" id="1570016"/>
    <lineage>
        <taxon>Bacteria</taxon>
        <taxon>Pseudomonadati</taxon>
        <taxon>Pseudomonadota</taxon>
        <taxon>Gammaproteobacteria</taxon>
        <taxon>Thiotrichales</taxon>
        <taxon>Thioflexithrix</taxon>
    </lineage>
</organism>
<keyword evidence="2" id="KW-1185">Reference proteome</keyword>
<evidence type="ECO:0000313" key="2">
    <source>
        <dbReference type="Proteomes" id="UP000194798"/>
    </source>
</evidence>
<name>A0A251XD02_9GAMM</name>
<accession>A0A251XD02</accession>
<dbReference type="AlphaFoldDB" id="A0A251XD02"/>
<gene>
    <name evidence="1" type="ORF">TPSD3_00905</name>
</gene>
<reference evidence="1 2" key="1">
    <citation type="submission" date="2016-12" db="EMBL/GenBank/DDBJ databases">
        <title>Thioflexothrix psekupsii D3 genome sequencing and assembly.</title>
        <authorList>
            <person name="Fomenkov A."/>
            <person name="Vincze T."/>
            <person name="Grabovich M."/>
            <person name="Anton B.P."/>
            <person name="Dubinina G."/>
            <person name="Orlova M."/>
            <person name="Belousova E."/>
            <person name="Roberts R.J."/>
        </authorList>
    </citation>
    <scope>NUCLEOTIDE SEQUENCE [LARGE SCALE GENOMIC DNA]</scope>
    <source>
        <strain evidence="1">D3</strain>
    </source>
</reference>